<comment type="caution">
    <text evidence="3">The sequence shown here is derived from an EMBL/GenBank/DDBJ whole genome shotgun (WGS) entry which is preliminary data.</text>
</comment>
<dbReference type="PIRSF" id="PIRSF018266">
    <property type="entry name" value="FecR"/>
    <property type="match status" value="1"/>
</dbReference>
<dbReference type="InterPro" id="IPR012373">
    <property type="entry name" value="Ferrdict_sens_TM"/>
</dbReference>
<gene>
    <name evidence="3" type="ORF">EAH76_05940</name>
</gene>
<dbReference type="PANTHER" id="PTHR30273:SF2">
    <property type="entry name" value="PROTEIN FECR"/>
    <property type="match status" value="1"/>
</dbReference>
<dbReference type="Proteomes" id="UP000319931">
    <property type="component" value="Unassembled WGS sequence"/>
</dbReference>
<accession>A0A502FX71</accession>
<proteinExistence type="predicted"/>
<keyword evidence="1" id="KW-1133">Transmembrane helix</keyword>
<dbReference type="EMBL" id="RCZC01000002">
    <property type="protein sequence ID" value="TPG54227.1"/>
    <property type="molecule type" value="Genomic_DNA"/>
</dbReference>
<feature type="domain" description="FecR protein" evidence="2">
    <location>
        <begin position="110"/>
        <end position="200"/>
    </location>
</feature>
<dbReference type="Gene3D" id="2.60.120.1440">
    <property type="match status" value="1"/>
</dbReference>
<evidence type="ECO:0000259" key="2">
    <source>
        <dbReference type="Pfam" id="PF04773"/>
    </source>
</evidence>
<dbReference type="AlphaFoldDB" id="A0A502FX71"/>
<keyword evidence="4" id="KW-1185">Reference proteome</keyword>
<dbReference type="Gene3D" id="3.55.50.30">
    <property type="match status" value="1"/>
</dbReference>
<dbReference type="GO" id="GO:0016989">
    <property type="term" value="F:sigma factor antagonist activity"/>
    <property type="evidence" value="ECO:0007669"/>
    <property type="project" value="TreeGrafter"/>
</dbReference>
<dbReference type="PANTHER" id="PTHR30273">
    <property type="entry name" value="PERIPLASMIC SIGNAL SENSOR AND SIGMA FACTOR ACTIVATOR FECR-RELATED"/>
    <property type="match status" value="1"/>
</dbReference>
<evidence type="ECO:0000313" key="3">
    <source>
        <dbReference type="EMBL" id="TPG54227.1"/>
    </source>
</evidence>
<feature type="transmembrane region" description="Helical" evidence="1">
    <location>
        <begin position="82"/>
        <end position="103"/>
    </location>
</feature>
<name>A0A502FX71_9SPHN</name>
<evidence type="ECO:0000313" key="4">
    <source>
        <dbReference type="Proteomes" id="UP000319931"/>
    </source>
</evidence>
<dbReference type="InterPro" id="IPR006860">
    <property type="entry name" value="FecR"/>
</dbReference>
<dbReference type="OrthoDB" id="7346218at2"/>
<protein>
    <submittedName>
        <fullName evidence="3">DUF4974 domain-containing protein</fullName>
    </submittedName>
</protein>
<evidence type="ECO:0000256" key="1">
    <source>
        <dbReference type="SAM" id="Phobius"/>
    </source>
</evidence>
<organism evidence="3 4">
    <name type="scientific">Sphingomonas glacialis</name>
    <dbReference type="NCBI Taxonomy" id="658225"/>
    <lineage>
        <taxon>Bacteria</taxon>
        <taxon>Pseudomonadati</taxon>
        <taxon>Pseudomonadota</taxon>
        <taxon>Alphaproteobacteria</taxon>
        <taxon>Sphingomonadales</taxon>
        <taxon>Sphingomonadaceae</taxon>
        <taxon>Sphingomonas</taxon>
    </lineage>
</organism>
<reference evidence="3 4" key="1">
    <citation type="journal article" date="2019" name="Environ. Microbiol.">
        <title>Species interactions and distinct microbial communities in high Arctic permafrost affected cryosols are associated with the CH4 and CO2 gas fluxes.</title>
        <authorList>
            <person name="Altshuler I."/>
            <person name="Hamel J."/>
            <person name="Turney S."/>
            <person name="Magnuson E."/>
            <person name="Levesque R."/>
            <person name="Greer C."/>
            <person name="Whyte L.G."/>
        </authorList>
    </citation>
    <scope>NUCLEOTIDE SEQUENCE [LARGE SCALE GENOMIC DNA]</scope>
    <source>
        <strain evidence="3 4">E6.1</strain>
    </source>
</reference>
<dbReference type="Pfam" id="PF04773">
    <property type="entry name" value="FecR"/>
    <property type="match status" value="1"/>
</dbReference>
<sequence>MVMSAPDSATVEETARRWVLRVHAAAFADWDGLTDWLERDPAHLTAYDAAVVDDAWVEAVLRMPPLPIAVETLARPRAGRRWAMVGGAAAAAAALALVGSWLAPAAAPQEIATGPGQRRSITLADGSTIVLNGNTRVAFAADRPRAVTLAAGEALFTIRHNPRDPFVVTVGGTRLVDAGTVFDVVRDGDALDVTVAQGVVVYAPDTDHIRLDAGARLTRASAMGQPRVGRASAESIGSWRSGRLSYDDAPLERVARDLSRNIGAPIRVSDQARDLRFSGTVTLADTAQRTLERAGPLLGVRFVRAKAGWAMTVTDAAP</sequence>
<keyword evidence="1" id="KW-0812">Transmembrane</keyword>
<keyword evidence="1" id="KW-0472">Membrane</keyword>